<name>A0A6G5RQM9_9ACTN</name>
<accession>A0A6G5RQM9</accession>
<organism evidence="1 2">
    <name type="scientific">Streptomyces hawaiiensis</name>
    <dbReference type="NCBI Taxonomy" id="67305"/>
    <lineage>
        <taxon>Bacteria</taxon>
        <taxon>Bacillati</taxon>
        <taxon>Actinomycetota</taxon>
        <taxon>Actinomycetes</taxon>
        <taxon>Kitasatosporales</taxon>
        <taxon>Streptomycetaceae</taxon>
        <taxon>Streptomyces</taxon>
    </lineage>
</organism>
<evidence type="ECO:0000313" key="1">
    <source>
        <dbReference type="EMBL" id="QCD60086.1"/>
    </source>
</evidence>
<gene>
    <name evidence="1" type="ORF">CEB94_38895</name>
</gene>
<reference evidence="1 2" key="1">
    <citation type="submission" date="2017-06" db="EMBL/GenBank/DDBJ databases">
        <title>Complete Genome Sequence of Streptomyces hawaiiensis NRRL 15010 and insights into acyldepsipeptides biosynthesis.</title>
        <authorList>
            <person name="Mariita R.M."/>
            <person name="Sello J.K."/>
        </authorList>
    </citation>
    <scope>NUCLEOTIDE SEQUENCE [LARGE SCALE GENOMIC DNA]</scope>
    <source>
        <strain evidence="1 2">ATCC 12236</strain>
    </source>
</reference>
<dbReference type="KEGG" id="shaw:CEB94_38895"/>
<dbReference type="Proteomes" id="UP000495940">
    <property type="component" value="Chromosome"/>
</dbReference>
<dbReference type="AlphaFoldDB" id="A0A6G5RQM9"/>
<dbReference type="EMBL" id="CP021978">
    <property type="protein sequence ID" value="QCD60086.1"/>
    <property type="molecule type" value="Genomic_DNA"/>
</dbReference>
<proteinExistence type="predicted"/>
<protein>
    <submittedName>
        <fullName evidence="1">Uncharacterized protein</fullName>
    </submittedName>
</protein>
<evidence type="ECO:0000313" key="2">
    <source>
        <dbReference type="Proteomes" id="UP000495940"/>
    </source>
</evidence>
<keyword evidence="2" id="KW-1185">Reference proteome</keyword>
<sequence>MWTNDETVAAGQSMDPARWRGAFEVLMGRIAGRFARVEPPRMCEGRSVRRSSHHDAFFPTQ</sequence>